<dbReference type="Proteomes" id="UP001210865">
    <property type="component" value="Chromosome"/>
</dbReference>
<dbReference type="RefSeq" id="WP_270075464.1">
    <property type="nucleotide sequence ID" value="NZ_CP115174.1"/>
</dbReference>
<dbReference type="EMBL" id="CP115174">
    <property type="protein sequence ID" value="WBO20814.1"/>
    <property type="molecule type" value="Genomic_DNA"/>
</dbReference>
<keyword evidence="2" id="KW-1185">Reference proteome</keyword>
<evidence type="ECO:0008006" key="3">
    <source>
        <dbReference type="Google" id="ProtNLM"/>
    </source>
</evidence>
<protein>
    <recommendedName>
        <fullName evidence="3">Tetratricopeptide repeat protein</fullName>
    </recommendedName>
</protein>
<evidence type="ECO:0000313" key="1">
    <source>
        <dbReference type="EMBL" id="WBO20814.1"/>
    </source>
</evidence>
<organism evidence="1 2">
    <name type="scientific">Sphingomonas abietis</name>
    <dbReference type="NCBI Taxonomy" id="3012344"/>
    <lineage>
        <taxon>Bacteria</taxon>
        <taxon>Pseudomonadati</taxon>
        <taxon>Pseudomonadota</taxon>
        <taxon>Alphaproteobacteria</taxon>
        <taxon>Sphingomonadales</taxon>
        <taxon>Sphingomonadaceae</taxon>
        <taxon>Sphingomonas</taxon>
    </lineage>
</organism>
<reference evidence="1 2" key="1">
    <citation type="submission" date="2022-12" db="EMBL/GenBank/DDBJ databases">
        <title>Sphingomonas abieness sp. nov., an endophytic bacterium isolated from Abies koreana.</title>
        <authorList>
            <person name="Jiang L."/>
            <person name="Lee J."/>
        </authorList>
    </citation>
    <scope>NUCLEOTIDE SEQUENCE [LARGE SCALE GENOMIC DNA]</scope>
    <source>
        <strain evidence="2">PAMB 00755</strain>
    </source>
</reference>
<sequence length="407" mass="43827">MADDARFVPGPVVRWSMLGAALLLGWISVRAGVQGNFQESDPAVAVQAWPAGGTALEALARGRVAAASGEIDDTTRSLYRSALTQEPLLANPLALAALDAANSGHTDRAERLMLAARDRDIRIPMVRFWLFDHFVRTGQYPRALDEVGPAIRLQSDSITAIMTVLAAIASTPDGNSALAHKLASHPFWETDFFNTAKNSTPPEALLTLLSRLPNPAQALDEQRAVFLALIDAGDGARAYQTWRQLVPAVYRTQIQGVYDGNFSHWPGAEPFNWMLTNDSNGTARMVSASDLPQSTALDVRYFGTDATMLAEQYTDAAPGLYKLELAARRRSTAATGGRLAMEVRCMRGDLLATLPLDPLDLELRAFSMPVTVPAGCGLLRVRLVGAPGDLFSEVEAQITGVTLVRGG</sequence>
<evidence type="ECO:0000313" key="2">
    <source>
        <dbReference type="Proteomes" id="UP001210865"/>
    </source>
</evidence>
<name>A0ABY7NGZ5_9SPHN</name>
<proteinExistence type="predicted"/>
<accession>A0ABY7NGZ5</accession>
<gene>
    <name evidence="1" type="ORF">PBT88_11385</name>
</gene>